<accession>A0ABT7SGX2</accession>
<dbReference type="SUPFAM" id="SSF55874">
    <property type="entry name" value="ATPase domain of HSP90 chaperone/DNA topoisomerase II/histidine kinase"/>
    <property type="match status" value="1"/>
</dbReference>
<keyword evidence="1" id="KW-0067">ATP-binding</keyword>
<keyword evidence="1" id="KW-0547">Nucleotide-binding</keyword>
<dbReference type="RefSeq" id="WP_289455269.1">
    <property type="nucleotide sequence ID" value="NZ_JAUCGQ010000001.1"/>
</dbReference>
<evidence type="ECO:0000313" key="2">
    <source>
        <dbReference type="Proteomes" id="UP001529338"/>
    </source>
</evidence>
<keyword evidence="2" id="KW-1185">Reference proteome</keyword>
<dbReference type="EMBL" id="JAUCGQ010000001">
    <property type="protein sequence ID" value="MDM7855448.1"/>
    <property type="molecule type" value="Genomic_DNA"/>
</dbReference>
<dbReference type="Proteomes" id="UP001529338">
    <property type="component" value="Unassembled WGS sequence"/>
</dbReference>
<dbReference type="Gene3D" id="3.30.565.10">
    <property type="entry name" value="Histidine kinase-like ATPase, C-terminal domain"/>
    <property type="match status" value="1"/>
</dbReference>
<comment type="caution">
    <text evidence="1">The sequence shown here is derived from an EMBL/GenBank/DDBJ whole genome shotgun (WGS) entry which is preliminary data.</text>
</comment>
<evidence type="ECO:0000313" key="1">
    <source>
        <dbReference type="EMBL" id="MDM7855448.1"/>
    </source>
</evidence>
<reference evidence="1 2" key="1">
    <citation type="submission" date="2023-06" db="EMBL/GenBank/DDBJ databases">
        <title>Cellulomonas sp. MW4 Whole genome sequence.</title>
        <authorList>
            <person name="Park S."/>
        </authorList>
    </citation>
    <scope>NUCLEOTIDE SEQUENCE [LARGE SCALE GENOMIC DNA]</scope>
    <source>
        <strain evidence="1 2">MW4</strain>
    </source>
</reference>
<protein>
    <submittedName>
        <fullName evidence="1">ATP-binding protein</fullName>
    </submittedName>
</protein>
<sequence length="1015" mass="104080">MTPDPFGTAALRAAVLGAWRASPARLREDANVEEDHARGYYRDRVVVELAQNAADAATRAGVPGRLLLRLGHTDDGRAVLVAANTGEPLDAEGVASLASMRASSKRAGDGIVGRFGVGFAAVRAVADEVSVLSTSGGVRFSLRDTAALLAEAAAEVPALEDEVRRRDGSLPALRLPLPADGRPPTGYDTAVVLELRDEVAFDEVAALLAAVDDALLLALAGLTEVVVEAPDGPGRRLADVGARWVVASAEGELPLALLADRPVEERAARAWRVTIALPRDPAAARADLTRLHAPTPTDERSSLPVLVVATLPLDPTRRHVARGALTDALLDHVAGAYAALARLVADTDGDVLALAPTGFAAGEVDGDLRARVLRALAATPLLVPAAAAGGLAGADAGTAPLVPPARAVAIEGAAGRDAATLRVLGEWVAGLVRVPPGREPQARSLGVEVRPLADVVDELPALPDPRWSELYGALAPLADDPRDREALAGLPVPLADGRVVRGARGALVVDADVAAALDDRTFDALARLGLRIVDPAAAGPLLERLGATAADAAALLTQPAVRAAVLAAADDDEPDPEVTHTVLALVAAAREVPPDARPWLGLLTLTAADGEPTPADGLVLPGSAAARLLDERVLAPVALELVDRWDADTLAAVGVRRELVVLRVADVLADPASADDPDALAAQSLDGWEEYLEHLADTLGAGAYVGDASAVADLDAVAPGAWPEVLARIAGEPELRRVLVEPVRGEGGGVAGSYTAWWLRERADLGLGAPFLVGSGLPVGGAADPAAALVPPPPATVAALDGEVQRALGGVEGLAELDGAAWTRLLDEWEVGTPVAPALAVLVWRHAAPADPPEHVPALVAPGRIAVVHAQDAAVADGPMWWQRTDVAAVVPCLARDDAVRAGAALDLPLMSAIAPGRPDEPGVDAPVPAAAAELVAELPATWREHDDLLVDGVPVEWWVDADGLPHATSLAGLAAALAQAAGRWSQRAALEAVLLDPARVAELALDAAWGAPDA</sequence>
<dbReference type="InterPro" id="IPR036890">
    <property type="entry name" value="HATPase_C_sf"/>
</dbReference>
<proteinExistence type="predicted"/>
<dbReference type="GO" id="GO:0005524">
    <property type="term" value="F:ATP binding"/>
    <property type="evidence" value="ECO:0007669"/>
    <property type="project" value="UniProtKB-KW"/>
</dbReference>
<gene>
    <name evidence="1" type="ORF">QRT04_10955</name>
</gene>
<name>A0ABT7SGX2_9CELL</name>
<dbReference type="NCBIfam" id="NF047352">
    <property type="entry name" value="P_loop_sacsin"/>
    <property type="match status" value="1"/>
</dbReference>
<organism evidence="1 2">
    <name type="scientific">Cellulomonas alba</name>
    <dbReference type="NCBI Taxonomy" id="3053467"/>
    <lineage>
        <taxon>Bacteria</taxon>
        <taxon>Bacillati</taxon>
        <taxon>Actinomycetota</taxon>
        <taxon>Actinomycetes</taxon>
        <taxon>Micrococcales</taxon>
        <taxon>Cellulomonadaceae</taxon>
        <taxon>Cellulomonas</taxon>
    </lineage>
</organism>